<organism evidence="3 4">
    <name type="scientific">Shiella aurantiaca</name>
    <dbReference type="NCBI Taxonomy" id="3058365"/>
    <lineage>
        <taxon>Bacteria</taxon>
        <taxon>Pseudomonadati</taxon>
        <taxon>Bacteroidota</taxon>
        <taxon>Cytophagia</taxon>
        <taxon>Cytophagales</taxon>
        <taxon>Shiellaceae</taxon>
        <taxon>Shiella</taxon>
    </lineage>
</organism>
<evidence type="ECO:0000313" key="3">
    <source>
        <dbReference type="EMBL" id="MDN4164438.1"/>
    </source>
</evidence>
<proteinExistence type="predicted"/>
<accession>A0ABT8F243</accession>
<feature type="coiled-coil region" evidence="1">
    <location>
        <begin position="171"/>
        <end position="198"/>
    </location>
</feature>
<keyword evidence="1" id="KW-0175">Coiled coil</keyword>
<reference evidence="3" key="1">
    <citation type="submission" date="2023-06" db="EMBL/GenBank/DDBJ databases">
        <title>Cytophagales bacterium Strain LB-30, isolated from soil.</title>
        <authorList>
            <person name="Liu B."/>
        </authorList>
    </citation>
    <scope>NUCLEOTIDE SEQUENCE</scope>
    <source>
        <strain evidence="3">LB-30</strain>
    </source>
</reference>
<feature type="transmembrane region" description="Helical" evidence="2">
    <location>
        <begin position="65"/>
        <end position="87"/>
    </location>
</feature>
<feature type="transmembrane region" description="Helical" evidence="2">
    <location>
        <begin position="124"/>
        <end position="142"/>
    </location>
</feature>
<gene>
    <name evidence="3" type="ORF">QWY31_02940</name>
</gene>
<evidence type="ECO:0000313" key="4">
    <source>
        <dbReference type="Proteomes" id="UP001168552"/>
    </source>
</evidence>
<protein>
    <submittedName>
        <fullName evidence="3">Uncharacterized protein</fullName>
    </submittedName>
</protein>
<sequence length="198" mass="23163">MSDFDSLKNIWQQEKPEAKPIPISAQAKSERSKMQRQFLVGSLLLFLTGIFIGAMALGLDLNFQQWYTYAAMGLVIAICWGQSFLIFSNYLSMRKIDESAAPGEHLKQWERYYHLRQSQNRWNTPLYFIMLNAAMGIYFIEIMSGRPWMNVAIVLGIYLAWVLYAYFVLGKKVLRKENQRLQTIIQELKALENQFEKE</sequence>
<evidence type="ECO:0000256" key="2">
    <source>
        <dbReference type="SAM" id="Phobius"/>
    </source>
</evidence>
<keyword evidence="2" id="KW-0812">Transmembrane</keyword>
<keyword evidence="2" id="KW-1133">Transmembrane helix</keyword>
<keyword evidence="2" id="KW-0472">Membrane</keyword>
<feature type="transmembrane region" description="Helical" evidence="2">
    <location>
        <begin position="148"/>
        <end position="169"/>
    </location>
</feature>
<keyword evidence="4" id="KW-1185">Reference proteome</keyword>
<dbReference type="SUPFAM" id="SSF82866">
    <property type="entry name" value="Multidrug efflux transporter AcrB transmembrane domain"/>
    <property type="match status" value="1"/>
</dbReference>
<feature type="transmembrane region" description="Helical" evidence="2">
    <location>
        <begin position="38"/>
        <end position="59"/>
    </location>
</feature>
<dbReference type="Proteomes" id="UP001168552">
    <property type="component" value="Unassembled WGS sequence"/>
</dbReference>
<dbReference type="EMBL" id="JAUHJS010000002">
    <property type="protein sequence ID" value="MDN4164438.1"/>
    <property type="molecule type" value="Genomic_DNA"/>
</dbReference>
<evidence type="ECO:0000256" key="1">
    <source>
        <dbReference type="SAM" id="Coils"/>
    </source>
</evidence>
<comment type="caution">
    <text evidence="3">The sequence shown here is derived from an EMBL/GenBank/DDBJ whole genome shotgun (WGS) entry which is preliminary data.</text>
</comment>
<name>A0ABT8F243_9BACT</name>
<dbReference type="RefSeq" id="WP_320002967.1">
    <property type="nucleotide sequence ID" value="NZ_JAUHJS010000002.1"/>
</dbReference>